<keyword evidence="3" id="KW-1185">Reference proteome</keyword>
<comment type="caution">
    <text evidence="2">The sequence shown here is derived from an EMBL/GenBank/DDBJ whole genome shotgun (WGS) entry which is preliminary data.</text>
</comment>
<dbReference type="EMBL" id="MU003783">
    <property type="protein sequence ID" value="KAF2722337.1"/>
    <property type="molecule type" value="Genomic_DNA"/>
</dbReference>
<accession>A0A9P4UNG5</accession>
<feature type="compositionally biased region" description="Pro residues" evidence="1">
    <location>
        <begin position="144"/>
        <end position="156"/>
    </location>
</feature>
<evidence type="ECO:0000313" key="3">
    <source>
        <dbReference type="Proteomes" id="UP000799441"/>
    </source>
</evidence>
<proteinExistence type="predicted"/>
<sequence>MPHATGDSPVTNGTKPSSQFISHLASYPVVNDGIETFKSNPYGKRSIELADGAYSKFGKPVEPYLETPYSYAKPYLNKADELGDKGLDKVDGHFPIVKEETSTIVDTAKGYVLWPFKLADDGKTYVFKTWNGKPRRNPNRHLPSPFPPPKIPSPKV</sequence>
<name>A0A9P4UNG5_9PEZI</name>
<dbReference type="Proteomes" id="UP000799441">
    <property type="component" value="Unassembled WGS sequence"/>
</dbReference>
<evidence type="ECO:0000256" key="1">
    <source>
        <dbReference type="SAM" id="MobiDB-lite"/>
    </source>
</evidence>
<protein>
    <submittedName>
        <fullName evidence="2">Uncharacterized protein</fullName>
    </submittedName>
</protein>
<dbReference type="OrthoDB" id="376826at2759"/>
<feature type="region of interest" description="Disordered" evidence="1">
    <location>
        <begin position="130"/>
        <end position="156"/>
    </location>
</feature>
<dbReference type="AlphaFoldDB" id="A0A9P4UNG5"/>
<gene>
    <name evidence="2" type="ORF">K431DRAFT_284032</name>
</gene>
<evidence type="ECO:0000313" key="2">
    <source>
        <dbReference type="EMBL" id="KAF2722337.1"/>
    </source>
</evidence>
<organism evidence="2 3">
    <name type="scientific">Polychaeton citri CBS 116435</name>
    <dbReference type="NCBI Taxonomy" id="1314669"/>
    <lineage>
        <taxon>Eukaryota</taxon>
        <taxon>Fungi</taxon>
        <taxon>Dikarya</taxon>
        <taxon>Ascomycota</taxon>
        <taxon>Pezizomycotina</taxon>
        <taxon>Dothideomycetes</taxon>
        <taxon>Dothideomycetidae</taxon>
        <taxon>Capnodiales</taxon>
        <taxon>Capnodiaceae</taxon>
        <taxon>Polychaeton</taxon>
    </lineage>
</organism>
<reference evidence="2" key="1">
    <citation type="journal article" date="2020" name="Stud. Mycol.">
        <title>101 Dothideomycetes genomes: a test case for predicting lifestyles and emergence of pathogens.</title>
        <authorList>
            <person name="Haridas S."/>
            <person name="Albert R."/>
            <person name="Binder M."/>
            <person name="Bloem J."/>
            <person name="Labutti K."/>
            <person name="Salamov A."/>
            <person name="Andreopoulos B."/>
            <person name="Baker S."/>
            <person name="Barry K."/>
            <person name="Bills G."/>
            <person name="Bluhm B."/>
            <person name="Cannon C."/>
            <person name="Castanera R."/>
            <person name="Culley D."/>
            <person name="Daum C."/>
            <person name="Ezra D."/>
            <person name="Gonzalez J."/>
            <person name="Henrissat B."/>
            <person name="Kuo A."/>
            <person name="Liang C."/>
            <person name="Lipzen A."/>
            <person name="Lutzoni F."/>
            <person name="Magnuson J."/>
            <person name="Mondo S."/>
            <person name="Nolan M."/>
            <person name="Ohm R."/>
            <person name="Pangilinan J."/>
            <person name="Park H.-J."/>
            <person name="Ramirez L."/>
            <person name="Alfaro M."/>
            <person name="Sun H."/>
            <person name="Tritt A."/>
            <person name="Yoshinaga Y."/>
            <person name="Zwiers L.-H."/>
            <person name="Turgeon B."/>
            <person name="Goodwin S."/>
            <person name="Spatafora J."/>
            <person name="Crous P."/>
            <person name="Grigoriev I."/>
        </authorList>
    </citation>
    <scope>NUCLEOTIDE SEQUENCE</scope>
    <source>
        <strain evidence="2">CBS 116435</strain>
    </source>
</reference>